<keyword evidence="1" id="KW-0472">Membrane</keyword>
<evidence type="ECO:0000313" key="3">
    <source>
        <dbReference type="Proteomes" id="UP001201549"/>
    </source>
</evidence>
<gene>
    <name evidence="2" type="ORF">L9G74_16500</name>
</gene>
<comment type="caution">
    <text evidence="2">The sequence shown here is derived from an EMBL/GenBank/DDBJ whole genome shotgun (WGS) entry which is preliminary data.</text>
</comment>
<evidence type="ECO:0000313" key="2">
    <source>
        <dbReference type="EMBL" id="MCS4558040.1"/>
    </source>
</evidence>
<dbReference type="Proteomes" id="UP001201549">
    <property type="component" value="Unassembled WGS sequence"/>
</dbReference>
<dbReference type="RefSeq" id="WP_238897593.1">
    <property type="nucleotide sequence ID" value="NZ_JAKOGG010000015.1"/>
</dbReference>
<keyword evidence="1" id="KW-1133">Transmembrane helix</keyword>
<dbReference type="EMBL" id="JAKOGG010000015">
    <property type="protein sequence ID" value="MCS4558040.1"/>
    <property type="molecule type" value="Genomic_DNA"/>
</dbReference>
<name>A0ABT2FNZ3_9GAMM</name>
<reference evidence="2 3" key="1">
    <citation type="submission" date="2022-02" db="EMBL/GenBank/DDBJ databases">
        <authorList>
            <person name="Zhuang L."/>
        </authorList>
    </citation>
    <scope>NUCLEOTIDE SEQUENCE [LARGE SCALE GENOMIC DNA]</scope>
    <source>
        <strain evidence="2 3">C32</strain>
    </source>
</reference>
<reference evidence="3" key="2">
    <citation type="submission" date="2023-07" db="EMBL/GenBank/DDBJ databases">
        <title>Shewanella mangrovi sp. nov., an acetaldehyde- degrading bacterium isolated from mangrove sediment.</title>
        <authorList>
            <person name="Liu Y."/>
        </authorList>
    </citation>
    <scope>NUCLEOTIDE SEQUENCE [LARGE SCALE GENOMIC DNA]</scope>
    <source>
        <strain evidence="3">C32</strain>
    </source>
</reference>
<evidence type="ECO:0000256" key="1">
    <source>
        <dbReference type="SAM" id="Phobius"/>
    </source>
</evidence>
<sequence length="111" mass="12522">MVKFNYDIAHHKVEFSASEWTGLESLSVNGKTVSRKFNFAPQTEHTFELSNGDNCKLQLLIDMTGSHTICRIYRRDELITSLKHLSRKSGVQLGGYFALLLIASSLLLAYV</sequence>
<keyword evidence="1" id="KW-0812">Transmembrane</keyword>
<organism evidence="2 3">
    <name type="scientific">Shewanella electrica</name>
    <dbReference type="NCBI Taxonomy" id="515560"/>
    <lineage>
        <taxon>Bacteria</taxon>
        <taxon>Pseudomonadati</taxon>
        <taxon>Pseudomonadota</taxon>
        <taxon>Gammaproteobacteria</taxon>
        <taxon>Alteromonadales</taxon>
        <taxon>Shewanellaceae</taxon>
        <taxon>Shewanella</taxon>
    </lineage>
</organism>
<accession>A0ABT2FNZ3</accession>
<protein>
    <submittedName>
        <fullName evidence="2">Uncharacterized protein</fullName>
    </submittedName>
</protein>
<proteinExistence type="predicted"/>
<keyword evidence="3" id="KW-1185">Reference proteome</keyword>
<feature type="transmembrane region" description="Helical" evidence="1">
    <location>
        <begin position="93"/>
        <end position="110"/>
    </location>
</feature>